<dbReference type="GO" id="GO:0015344">
    <property type="term" value="F:siderophore uptake transmembrane transporter activity"/>
    <property type="evidence" value="ECO:0007669"/>
    <property type="project" value="TreeGrafter"/>
</dbReference>
<dbReference type="RefSeq" id="WP_044417769.1">
    <property type="nucleotide sequence ID" value="NZ_CP041070.1"/>
</dbReference>
<reference evidence="15 16" key="1">
    <citation type="submission" date="2017-10" db="EMBL/GenBank/DDBJ databases">
        <title>Genomics of the genus Arcobacter.</title>
        <authorList>
            <person name="Perez-Cataluna A."/>
            <person name="Figueras M.J."/>
        </authorList>
    </citation>
    <scope>NUCLEOTIDE SEQUENCE [LARGE SCALE GENOMIC DNA]</scope>
    <source>
        <strain evidence="15 16">DSM 24636</strain>
    </source>
</reference>
<organism evidence="15 16">
    <name type="scientific">Halarcobacter anaerophilus</name>
    <dbReference type="NCBI Taxonomy" id="877500"/>
    <lineage>
        <taxon>Bacteria</taxon>
        <taxon>Pseudomonadati</taxon>
        <taxon>Campylobacterota</taxon>
        <taxon>Epsilonproteobacteria</taxon>
        <taxon>Campylobacterales</taxon>
        <taxon>Arcobacteraceae</taxon>
        <taxon>Halarcobacter</taxon>
    </lineage>
</organism>
<dbReference type="InterPro" id="IPR036942">
    <property type="entry name" value="Beta-barrel_TonB_sf"/>
</dbReference>
<feature type="signal peptide" evidence="12">
    <location>
        <begin position="1"/>
        <end position="17"/>
    </location>
</feature>
<feature type="domain" description="TonB-dependent receptor plug" evidence="14">
    <location>
        <begin position="38"/>
        <end position="132"/>
    </location>
</feature>
<evidence type="ECO:0000256" key="5">
    <source>
        <dbReference type="ARBA" id="ARBA00022692"/>
    </source>
</evidence>
<evidence type="ECO:0000256" key="7">
    <source>
        <dbReference type="ARBA" id="ARBA00023077"/>
    </source>
</evidence>
<dbReference type="InterPro" id="IPR012910">
    <property type="entry name" value="Plug_dom"/>
</dbReference>
<evidence type="ECO:0000259" key="13">
    <source>
        <dbReference type="Pfam" id="PF00593"/>
    </source>
</evidence>
<dbReference type="GO" id="GO:0009279">
    <property type="term" value="C:cell outer membrane"/>
    <property type="evidence" value="ECO:0007669"/>
    <property type="project" value="UniProtKB-SubCell"/>
</dbReference>
<evidence type="ECO:0000256" key="10">
    <source>
        <dbReference type="PROSITE-ProRule" id="PRU01360"/>
    </source>
</evidence>
<dbReference type="PANTHER" id="PTHR30069">
    <property type="entry name" value="TONB-DEPENDENT OUTER MEMBRANE RECEPTOR"/>
    <property type="match status" value="1"/>
</dbReference>
<dbReference type="InterPro" id="IPR039426">
    <property type="entry name" value="TonB-dep_rcpt-like"/>
</dbReference>
<dbReference type="Gene3D" id="2.40.170.20">
    <property type="entry name" value="TonB-dependent receptor, beta-barrel domain"/>
    <property type="match status" value="1"/>
</dbReference>
<dbReference type="STRING" id="877500.GCA_000935065_02079"/>
<evidence type="ECO:0000256" key="2">
    <source>
        <dbReference type="ARBA" id="ARBA00009810"/>
    </source>
</evidence>
<accession>A0A4Q0XYG7</accession>
<feature type="domain" description="TonB-dependent receptor-like beta-barrel" evidence="13">
    <location>
        <begin position="228"/>
        <end position="626"/>
    </location>
</feature>
<evidence type="ECO:0000313" key="16">
    <source>
        <dbReference type="Proteomes" id="UP000290191"/>
    </source>
</evidence>
<comment type="similarity">
    <text evidence="2 10 11">Belongs to the TonB-dependent receptor family.</text>
</comment>
<gene>
    <name evidence="15" type="ORF">CRV06_09195</name>
</gene>
<keyword evidence="9 10" id="KW-0998">Cell outer membrane</keyword>
<keyword evidence="4 10" id="KW-1134">Transmembrane beta strand</keyword>
<dbReference type="InterPro" id="IPR010917">
    <property type="entry name" value="TonB_rcpt_CS"/>
</dbReference>
<evidence type="ECO:0000256" key="9">
    <source>
        <dbReference type="ARBA" id="ARBA00023237"/>
    </source>
</evidence>
<dbReference type="PROSITE" id="PS01156">
    <property type="entry name" value="TONB_DEPENDENT_REC_2"/>
    <property type="match status" value="1"/>
</dbReference>
<keyword evidence="3 10" id="KW-0813">Transport</keyword>
<comment type="caution">
    <text evidence="15">The sequence shown here is derived from an EMBL/GenBank/DDBJ whole genome shotgun (WGS) entry which is preliminary data.</text>
</comment>
<comment type="subcellular location">
    <subcellularLocation>
        <location evidence="1 10">Cell outer membrane</location>
        <topology evidence="1 10">Multi-pass membrane protein</topology>
    </subcellularLocation>
</comment>
<name>A0A4Q0XYG7_9BACT</name>
<dbReference type="PANTHER" id="PTHR30069:SF41">
    <property type="entry name" value="HEME_HEMOPEXIN UTILIZATION PROTEIN C"/>
    <property type="match status" value="1"/>
</dbReference>
<dbReference type="Pfam" id="PF00593">
    <property type="entry name" value="TonB_dep_Rec_b-barrel"/>
    <property type="match status" value="1"/>
</dbReference>
<dbReference type="InterPro" id="IPR037066">
    <property type="entry name" value="Plug_dom_sf"/>
</dbReference>
<dbReference type="Gene3D" id="2.170.130.10">
    <property type="entry name" value="TonB-dependent receptor, plug domain"/>
    <property type="match status" value="1"/>
</dbReference>
<dbReference type="InterPro" id="IPR000531">
    <property type="entry name" value="Beta-barrel_TonB"/>
</dbReference>
<evidence type="ECO:0000256" key="8">
    <source>
        <dbReference type="ARBA" id="ARBA00023136"/>
    </source>
</evidence>
<dbReference type="EMBL" id="PDKO01000007">
    <property type="protein sequence ID" value="RXJ62632.1"/>
    <property type="molecule type" value="Genomic_DNA"/>
</dbReference>
<keyword evidence="7 11" id="KW-0798">TonB box</keyword>
<proteinExistence type="inferred from homology"/>
<evidence type="ECO:0000256" key="3">
    <source>
        <dbReference type="ARBA" id="ARBA00022448"/>
    </source>
</evidence>
<keyword evidence="16" id="KW-1185">Reference proteome</keyword>
<dbReference type="PROSITE" id="PS52016">
    <property type="entry name" value="TONB_DEPENDENT_REC_3"/>
    <property type="match status" value="1"/>
</dbReference>
<keyword evidence="8 10" id="KW-0472">Membrane</keyword>
<evidence type="ECO:0000256" key="1">
    <source>
        <dbReference type="ARBA" id="ARBA00004571"/>
    </source>
</evidence>
<feature type="chain" id="PRO_5021002545" evidence="12">
    <location>
        <begin position="18"/>
        <end position="662"/>
    </location>
</feature>
<keyword evidence="15" id="KW-0675">Receptor</keyword>
<evidence type="ECO:0000256" key="12">
    <source>
        <dbReference type="SAM" id="SignalP"/>
    </source>
</evidence>
<protein>
    <submittedName>
        <fullName evidence="15">TonB-dependent receptor</fullName>
    </submittedName>
</protein>
<evidence type="ECO:0000259" key="14">
    <source>
        <dbReference type="Pfam" id="PF07715"/>
    </source>
</evidence>
<dbReference type="Proteomes" id="UP000290191">
    <property type="component" value="Unassembled WGS sequence"/>
</dbReference>
<evidence type="ECO:0000256" key="11">
    <source>
        <dbReference type="RuleBase" id="RU003357"/>
    </source>
</evidence>
<evidence type="ECO:0000256" key="4">
    <source>
        <dbReference type="ARBA" id="ARBA00022452"/>
    </source>
</evidence>
<keyword evidence="6 12" id="KW-0732">Signal</keyword>
<sequence>MKKYISLSILLSSSLFAQSQTLNDVDVIAQSSEAGNIQIDLQRAQNTQVNSLFDLFKNNSSIDVGGGAINVQRIYIRGIESSNLDISLDGARQGKNMFQHRGNELGINPDILKQVEVKTYTDASDNSGALGGSIIMTTKDAQDFVSHGKNYGGIIKTGYGTNANTKHGSLIAYDVVNSYFGVYANVSAVNNDNYEDGTGKDQIATAYKDRDYLVKFSLLDVKDNDLRVTISQNENSGDSQWRGTDAIPNPTDLEKITSTTTNYALQHNYNPTNLINLDTNLNLSQIVLEREEINTEYKNKTFGFKIQNHFNFDFLNTKNKLSLGAQYEKQHGISDYFYSVHDKTYTDFVSDTYSKNRALFLQNRMNIENLNIYYGLRFDDYEFETGFGKATDNTISPNIGFDYELNENSKIYANYSQSSRMTGIIPFTWLTKVKENTSYSDNLEAETAKKYEIGYKYNTNNLLTQNDYFTFDVSLFKTTIENLILARDIDGGSGEGGRTLADIYNNSDDFKTKGFEIKLLWNYENYTTNLSYSYIDAQEINDNSTSTTGVDEAIAIRRIGAYDSKRLVWNNYYDINETLNLGYTLNAIKGIDNQIDRPGYVTHDISLKYTPKEYNSWTFYAGVDNITDKTYGKHSTIASKSDEDYYRYEPGRNFKFSLKYTF</sequence>
<dbReference type="Pfam" id="PF07715">
    <property type="entry name" value="Plug"/>
    <property type="match status" value="1"/>
</dbReference>
<evidence type="ECO:0000313" key="15">
    <source>
        <dbReference type="EMBL" id="RXJ62632.1"/>
    </source>
</evidence>
<dbReference type="AlphaFoldDB" id="A0A4Q0XYG7"/>
<evidence type="ECO:0000256" key="6">
    <source>
        <dbReference type="ARBA" id="ARBA00022729"/>
    </source>
</evidence>
<dbReference type="SUPFAM" id="SSF56935">
    <property type="entry name" value="Porins"/>
    <property type="match status" value="1"/>
</dbReference>
<dbReference type="GO" id="GO:0044718">
    <property type="term" value="P:siderophore transmembrane transport"/>
    <property type="evidence" value="ECO:0007669"/>
    <property type="project" value="TreeGrafter"/>
</dbReference>
<dbReference type="OrthoDB" id="9790771at2"/>
<keyword evidence="5 10" id="KW-0812">Transmembrane</keyword>